<evidence type="ECO:0000313" key="3">
    <source>
        <dbReference type="Proteomes" id="UP000433577"/>
    </source>
</evidence>
<gene>
    <name evidence="2" type="ORF">FAZ98_16035</name>
</gene>
<dbReference type="Proteomes" id="UP000433577">
    <property type="component" value="Chromosome 2"/>
</dbReference>
<dbReference type="Gene3D" id="3.40.50.720">
    <property type="entry name" value="NAD(P)-binding Rossmann-like Domain"/>
    <property type="match status" value="1"/>
</dbReference>
<evidence type="ECO:0000256" key="1">
    <source>
        <dbReference type="ARBA" id="ARBA00006484"/>
    </source>
</evidence>
<dbReference type="InterPro" id="IPR020904">
    <property type="entry name" value="Sc_DH/Rdtase_CS"/>
</dbReference>
<dbReference type="EMBL" id="CP046914">
    <property type="protein sequence ID" value="QGZ64475.1"/>
    <property type="molecule type" value="Genomic_DNA"/>
</dbReference>
<dbReference type="FunFam" id="3.40.50.720:FF:000084">
    <property type="entry name" value="Short-chain dehydrogenase reductase"/>
    <property type="match status" value="1"/>
</dbReference>
<dbReference type="OrthoDB" id="9806974at2"/>
<evidence type="ECO:0000313" key="2">
    <source>
        <dbReference type="EMBL" id="QGZ64475.1"/>
    </source>
</evidence>
<dbReference type="Pfam" id="PF13561">
    <property type="entry name" value="adh_short_C2"/>
    <property type="match status" value="1"/>
</dbReference>
<sequence length="264" mass="27586">MQNVTANPAQGTTQSHESHAFRPDLFDGKTVLVSGATSGIGLAIAEGFAALGARVIATGSSAAKLEARRADATLSHLRFEALDVRDAQAIQQFVGGLDTLDVLVNAAGVARPFDEYRDDVFREVLDVNLTAAMRFSMAARAQLEHTQGAIVNVASMLSYLADVEVPAYCASKTGVLGLTRSLAHAFGVAGVRVNAIAPGYHRTDMTRPLWETPASAQKIAARSALKRWGEASDLVGATLFLASPAAAFITGVTLPVDGGYVSGS</sequence>
<organism evidence="2 3">
    <name type="scientific">Paraburkholderia acidisoli</name>
    <dbReference type="NCBI Taxonomy" id="2571748"/>
    <lineage>
        <taxon>Bacteria</taxon>
        <taxon>Pseudomonadati</taxon>
        <taxon>Pseudomonadota</taxon>
        <taxon>Betaproteobacteria</taxon>
        <taxon>Burkholderiales</taxon>
        <taxon>Burkholderiaceae</taxon>
        <taxon>Paraburkholderia</taxon>
    </lineage>
</organism>
<protein>
    <submittedName>
        <fullName evidence="2">SDR family oxidoreductase</fullName>
    </submittedName>
</protein>
<dbReference type="PRINTS" id="PR00080">
    <property type="entry name" value="SDRFAMILY"/>
</dbReference>
<dbReference type="InterPro" id="IPR002347">
    <property type="entry name" value="SDR_fam"/>
</dbReference>
<dbReference type="KEGG" id="pacs:FAZ98_16035"/>
<name>A0A7Z2JIM0_9BURK</name>
<dbReference type="PANTHER" id="PTHR42760">
    <property type="entry name" value="SHORT-CHAIN DEHYDROGENASES/REDUCTASES FAMILY MEMBER"/>
    <property type="match status" value="1"/>
</dbReference>
<keyword evidence="3" id="KW-1185">Reference proteome</keyword>
<dbReference type="PRINTS" id="PR00081">
    <property type="entry name" value="GDHRDH"/>
</dbReference>
<reference evidence="2 3" key="1">
    <citation type="submission" date="2019-12" db="EMBL/GenBank/DDBJ databases">
        <title>Paraburkholderia acidiphila 7Q-K02 sp. nov and Paraburkholderia acidisoli DHF22 sp. nov., two strains isolated from forest soil.</title>
        <authorList>
            <person name="Gao Z."/>
            <person name="Qiu L."/>
        </authorList>
    </citation>
    <scope>NUCLEOTIDE SEQUENCE [LARGE SCALE GENOMIC DNA]</scope>
    <source>
        <strain evidence="2 3">DHF22</strain>
    </source>
</reference>
<dbReference type="PROSITE" id="PS00061">
    <property type="entry name" value="ADH_SHORT"/>
    <property type="match status" value="1"/>
</dbReference>
<dbReference type="AlphaFoldDB" id="A0A7Z2JIM0"/>
<dbReference type="SUPFAM" id="SSF51735">
    <property type="entry name" value="NAD(P)-binding Rossmann-fold domains"/>
    <property type="match status" value="1"/>
</dbReference>
<accession>A0A7Z2JIM0</accession>
<proteinExistence type="inferred from homology"/>
<dbReference type="GO" id="GO:0016616">
    <property type="term" value="F:oxidoreductase activity, acting on the CH-OH group of donors, NAD or NADP as acceptor"/>
    <property type="evidence" value="ECO:0007669"/>
    <property type="project" value="TreeGrafter"/>
</dbReference>
<comment type="similarity">
    <text evidence="1">Belongs to the short-chain dehydrogenases/reductases (SDR) family.</text>
</comment>
<dbReference type="InterPro" id="IPR036291">
    <property type="entry name" value="NAD(P)-bd_dom_sf"/>
</dbReference>